<feature type="domain" description="Prohead serine protease" evidence="4">
    <location>
        <begin position="20"/>
        <end position="172"/>
    </location>
</feature>
<evidence type="ECO:0000256" key="3">
    <source>
        <dbReference type="ARBA" id="ARBA00022801"/>
    </source>
</evidence>
<evidence type="ECO:0000256" key="1">
    <source>
        <dbReference type="ARBA" id="ARBA00022612"/>
    </source>
</evidence>
<dbReference type="Proteomes" id="UP001220395">
    <property type="component" value="Chromosome"/>
</dbReference>
<dbReference type="SUPFAM" id="SSF50789">
    <property type="entry name" value="Herpes virus serine proteinase, assemblin"/>
    <property type="match status" value="1"/>
</dbReference>
<evidence type="ECO:0000313" key="6">
    <source>
        <dbReference type="Proteomes" id="UP001220395"/>
    </source>
</evidence>
<proteinExistence type="predicted"/>
<dbReference type="EMBL" id="CP117411">
    <property type="protein sequence ID" value="WCT75420.1"/>
    <property type="molecule type" value="Genomic_DNA"/>
</dbReference>
<evidence type="ECO:0000259" key="4">
    <source>
        <dbReference type="Pfam" id="PF04586"/>
    </source>
</evidence>
<keyword evidence="3" id="KW-0378">Hydrolase</keyword>
<name>A0ABY7TR48_9SPHN</name>
<keyword evidence="2 5" id="KW-0645">Protease</keyword>
<reference evidence="5 6" key="1">
    <citation type="submission" date="2023-02" db="EMBL/GenBank/DDBJ databases">
        <title>Genome sequence of Sphingomonas naphthae.</title>
        <authorList>
            <person name="Kim S."/>
            <person name="Heo J."/>
            <person name="Kwon S.-W."/>
        </authorList>
    </citation>
    <scope>NUCLEOTIDE SEQUENCE [LARGE SCALE GENOMIC DNA]</scope>
    <source>
        <strain evidence="5 6">KACC 18716</strain>
    </source>
</reference>
<keyword evidence="1" id="KW-1188">Viral release from host cell</keyword>
<keyword evidence="6" id="KW-1185">Reference proteome</keyword>
<protein>
    <submittedName>
        <fullName evidence="5">HK97 family phage prohead protease</fullName>
    </submittedName>
</protein>
<accession>A0ABY7TR48</accession>
<dbReference type="GO" id="GO:0008233">
    <property type="term" value="F:peptidase activity"/>
    <property type="evidence" value="ECO:0007669"/>
    <property type="project" value="UniProtKB-KW"/>
</dbReference>
<dbReference type="GO" id="GO:0006508">
    <property type="term" value="P:proteolysis"/>
    <property type="evidence" value="ECO:0007669"/>
    <property type="project" value="UniProtKB-KW"/>
</dbReference>
<organism evidence="5 6">
    <name type="scientific">Sphingomonas naphthae</name>
    <dbReference type="NCBI Taxonomy" id="1813468"/>
    <lineage>
        <taxon>Bacteria</taxon>
        <taxon>Pseudomonadati</taxon>
        <taxon>Pseudomonadota</taxon>
        <taxon>Alphaproteobacteria</taxon>
        <taxon>Sphingomonadales</taxon>
        <taxon>Sphingomonadaceae</taxon>
        <taxon>Sphingomonas</taxon>
    </lineage>
</organism>
<evidence type="ECO:0000313" key="5">
    <source>
        <dbReference type="EMBL" id="WCT75420.1"/>
    </source>
</evidence>
<dbReference type="InterPro" id="IPR006433">
    <property type="entry name" value="Prohead_protease"/>
</dbReference>
<gene>
    <name evidence="5" type="ORF">PQ455_07380</name>
</gene>
<sequence>MISSFGRKHSGALKVRDFDLTTKSVGDDGTFDGYGSVWDVVDSYQEVVARGAFTESLAELKAKGRPVPVLWQHNARQPIGAWTDLIEDDHGLAGKGELLIDEVALAKEAHALMKRRIVTGLSIGYWVRESSYDEKTGIRTLTKLDLVEISLVTFPANDDARVEAVKFKLAHGELPTDREMEKYLREAGFSKTRAAGLVSHGLAELRRRESDRETTITPALKSLSDTLASFKL</sequence>
<dbReference type="NCBIfam" id="TIGR01543">
    <property type="entry name" value="proheadase_HK97"/>
    <property type="match status" value="1"/>
</dbReference>
<dbReference type="Pfam" id="PF04586">
    <property type="entry name" value="Peptidase_S78"/>
    <property type="match status" value="1"/>
</dbReference>
<evidence type="ECO:0000256" key="2">
    <source>
        <dbReference type="ARBA" id="ARBA00022670"/>
    </source>
</evidence>
<dbReference type="InterPro" id="IPR054613">
    <property type="entry name" value="Peptidase_S78_dom"/>
</dbReference>